<dbReference type="PROSITE" id="PS51257">
    <property type="entry name" value="PROKAR_LIPOPROTEIN"/>
    <property type="match status" value="1"/>
</dbReference>
<sequence length="338" mass="37343">MVVKGFTIALLLIGLSGCASFVANKITSPKNINVEGNLADLIVERQICDNSPYCIKTMGLGDLEAGDLSLAFTFKINEGHKVWRYEAKSDGAAKVKPLENQLIVLFAGYSQPTLLLYMHQRWLQHITGANVIVVPSADNSENFKFGLDYASPLVAEIQRLKPKKVHLIGFSMGALAANAVEQEVDNARLYLFAPMTDFEHSTKAIYDILYQDTLYAKFVSKNTLEDAIQIVYEESGTTLKDTDLLAKLNGVKSPTFIYASNTDKVTDYSALNTIDNKNINVSIYEKLGHIEMVALASQNLLTEFVSDLLERPVLQSEVETLGVLCDFGDDDCLNQLPN</sequence>
<proteinExistence type="predicted"/>
<name>A0A1Y6G4B9_9GAMM</name>
<dbReference type="AlphaFoldDB" id="A0A1Y6G4B9"/>
<keyword evidence="1" id="KW-0732">Signal</keyword>
<reference evidence="3" key="1">
    <citation type="submission" date="2017-04" db="EMBL/GenBank/DDBJ databases">
        <authorList>
            <person name="Varghese N."/>
            <person name="Submissions S."/>
        </authorList>
    </citation>
    <scope>NUCLEOTIDE SEQUENCE [LARGE SCALE GENOMIC DNA]</scope>
</reference>
<evidence type="ECO:0000313" key="3">
    <source>
        <dbReference type="Proteomes" id="UP000194450"/>
    </source>
</evidence>
<dbReference type="SUPFAM" id="SSF53474">
    <property type="entry name" value="alpha/beta-Hydrolases"/>
    <property type="match status" value="1"/>
</dbReference>
<feature type="chain" id="PRO_5013051573" description="Pimeloyl-ACP methyl ester carboxylesterase" evidence="1">
    <location>
        <begin position="20"/>
        <end position="338"/>
    </location>
</feature>
<organism evidence="2 3">
    <name type="scientific">Pseudidiomarina planktonica</name>
    <dbReference type="NCBI Taxonomy" id="1323738"/>
    <lineage>
        <taxon>Bacteria</taxon>
        <taxon>Pseudomonadati</taxon>
        <taxon>Pseudomonadota</taxon>
        <taxon>Gammaproteobacteria</taxon>
        <taxon>Alteromonadales</taxon>
        <taxon>Idiomarinaceae</taxon>
        <taxon>Pseudidiomarina</taxon>
    </lineage>
</organism>
<protein>
    <recommendedName>
        <fullName evidence="4">Pimeloyl-ACP methyl ester carboxylesterase</fullName>
    </recommendedName>
</protein>
<dbReference type="Gene3D" id="3.40.50.1820">
    <property type="entry name" value="alpha/beta hydrolase"/>
    <property type="match status" value="1"/>
</dbReference>
<gene>
    <name evidence="2" type="ORF">SAMN06297229_2241</name>
</gene>
<evidence type="ECO:0000256" key="1">
    <source>
        <dbReference type="SAM" id="SignalP"/>
    </source>
</evidence>
<dbReference type="EMBL" id="FXWH01000003">
    <property type="protein sequence ID" value="SMQ80483.1"/>
    <property type="molecule type" value="Genomic_DNA"/>
</dbReference>
<keyword evidence="3" id="KW-1185">Reference proteome</keyword>
<feature type="signal peptide" evidence="1">
    <location>
        <begin position="1"/>
        <end position="19"/>
    </location>
</feature>
<accession>A0A1Y6G4B9</accession>
<evidence type="ECO:0008006" key="4">
    <source>
        <dbReference type="Google" id="ProtNLM"/>
    </source>
</evidence>
<dbReference type="Proteomes" id="UP000194450">
    <property type="component" value="Unassembled WGS sequence"/>
</dbReference>
<evidence type="ECO:0000313" key="2">
    <source>
        <dbReference type="EMBL" id="SMQ80483.1"/>
    </source>
</evidence>
<dbReference type="OrthoDB" id="6326867at2"/>
<dbReference type="InterPro" id="IPR029058">
    <property type="entry name" value="AB_hydrolase_fold"/>
</dbReference>
<dbReference type="RefSeq" id="WP_086435370.1">
    <property type="nucleotide sequence ID" value="NZ_FXWH01000003.1"/>
</dbReference>